<organism evidence="1 2">
    <name type="scientific">Kitasatospora nipponensis</name>
    <dbReference type="NCBI Taxonomy" id="258049"/>
    <lineage>
        <taxon>Bacteria</taxon>
        <taxon>Bacillati</taxon>
        <taxon>Actinomycetota</taxon>
        <taxon>Actinomycetes</taxon>
        <taxon>Kitasatosporales</taxon>
        <taxon>Streptomycetaceae</taxon>
        <taxon>Kitasatospora</taxon>
    </lineage>
</organism>
<name>A0ABP4GFS3_9ACTN</name>
<protein>
    <recommendedName>
        <fullName evidence="3">Immunity protein 22 of polymorphic toxin system</fullName>
    </recommendedName>
</protein>
<comment type="caution">
    <text evidence="1">The sequence shown here is derived from an EMBL/GenBank/DDBJ whole genome shotgun (WGS) entry which is preliminary data.</text>
</comment>
<proteinExistence type="predicted"/>
<dbReference type="EMBL" id="BAAALF010000012">
    <property type="protein sequence ID" value="GAA1223877.1"/>
    <property type="molecule type" value="Genomic_DNA"/>
</dbReference>
<dbReference type="Proteomes" id="UP001500037">
    <property type="component" value="Unassembled WGS sequence"/>
</dbReference>
<keyword evidence="2" id="KW-1185">Reference proteome</keyword>
<sequence length="77" mass="8259">MAAPRAVQESRRRRDGWEGWAGWDGSDIGIGGDLWLVVGTASSWSTPYGPEQFLEVAGESSPCYSTRLGVSVIGSIE</sequence>
<evidence type="ECO:0000313" key="2">
    <source>
        <dbReference type="Proteomes" id="UP001500037"/>
    </source>
</evidence>
<accession>A0ABP4GFS3</accession>
<evidence type="ECO:0008006" key="3">
    <source>
        <dbReference type="Google" id="ProtNLM"/>
    </source>
</evidence>
<evidence type="ECO:0000313" key="1">
    <source>
        <dbReference type="EMBL" id="GAA1223877.1"/>
    </source>
</evidence>
<gene>
    <name evidence="1" type="ORF">GCM10009665_12690</name>
</gene>
<reference evidence="2" key="1">
    <citation type="journal article" date="2019" name="Int. J. Syst. Evol. Microbiol.">
        <title>The Global Catalogue of Microorganisms (GCM) 10K type strain sequencing project: providing services to taxonomists for standard genome sequencing and annotation.</title>
        <authorList>
            <consortium name="The Broad Institute Genomics Platform"/>
            <consortium name="The Broad Institute Genome Sequencing Center for Infectious Disease"/>
            <person name="Wu L."/>
            <person name="Ma J."/>
        </authorList>
    </citation>
    <scope>NUCLEOTIDE SEQUENCE [LARGE SCALE GENOMIC DNA]</scope>
    <source>
        <strain evidence="2">JCM 13004</strain>
    </source>
</reference>